<gene>
    <name evidence="2" type="ORF">E2C01_023024</name>
</gene>
<accession>A0A5B7EAG0</accession>
<comment type="caution">
    <text evidence="2">The sequence shown here is derived from an EMBL/GenBank/DDBJ whole genome shotgun (WGS) entry which is preliminary data.</text>
</comment>
<evidence type="ECO:0000313" key="3">
    <source>
        <dbReference type="Proteomes" id="UP000324222"/>
    </source>
</evidence>
<dbReference type="EMBL" id="VSRR010002132">
    <property type="protein sequence ID" value="MPC29774.1"/>
    <property type="molecule type" value="Genomic_DNA"/>
</dbReference>
<protein>
    <submittedName>
        <fullName evidence="2">Uncharacterized protein</fullName>
    </submittedName>
</protein>
<dbReference type="AlphaFoldDB" id="A0A5B7EAG0"/>
<keyword evidence="3" id="KW-1185">Reference proteome</keyword>
<dbReference type="Proteomes" id="UP000324222">
    <property type="component" value="Unassembled WGS sequence"/>
</dbReference>
<proteinExistence type="predicted"/>
<name>A0A5B7EAG0_PORTR</name>
<evidence type="ECO:0000256" key="1">
    <source>
        <dbReference type="SAM" id="MobiDB-lite"/>
    </source>
</evidence>
<evidence type="ECO:0000313" key="2">
    <source>
        <dbReference type="EMBL" id="MPC29774.1"/>
    </source>
</evidence>
<reference evidence="2 3" key="1">
    <citation type="submission" date="2019-05" db="EMBL/GenBank/DDBJ databases">
        <title>Another draft genome of Portunus trituberculatus and its Hox gene families provides insights of decapod evolution.</title>
        <authorList>
            <person name="Jeong J.-H."/>
            <person name="Song I."/>
            <person name="Kim S."/>
            <person name="Choi T."/>
            <person name="Kim D."/>
            <person name="Ryu S."/>
            <person name="Kim W."/>
        </authorList>
    </citation>
    <scope>NUCLEOTIDE SEQUENCE [LARGE SCALE GENOMIC DNA]</scope>
    <source>
        <tissue evidence="2">Muscle</tissue>
    </source>
</reference>
<organism evidence="2 3">
    <name type="scientific">Portunus trituberculatus</name>
    <name type="common">Swimming crab</name>
    <name type="synonym">Neptunus trituberculatus</name>
    <dbReference type="NCBI Taxonomy" id="210409"/>
    <lineage>
        <taxon>Eukaryota</taxon>
        <taxon>Metazoa</taxon>
        <taxon>Ecdysozoa</taxon>
        <taxon>Arthropoda</taxon>
        <taxon>Crustacea</taxon>
        <taxon>Multicrustacea</taxon>
        <taxon>Malacostraca</taxon>
        <taxon>Eumalacostraca</taxon>
        <taxon>Eucarida</taxon>
        <taxon>Decapoda</taxon>
        <taxon>Pleocyemata</taxon>
        <taxon>Brachyura</taxon>
        <taxon>Eubrachyura</taxon>
        <taxon>Portunoidea</taxon>
        <taxon>Portunidae</taxon>
        <taxon>Portuninae</taxon>
        <taxon>Portunus</taxon>
    </lineage>
</organism>
<feature type="region of interest" description="Disordered" evidence="1">
    <location>
        <begin position="29"/>
        <end position="56"/>
    </location>
</feature>
<sequence length="104" mass="11301">MGGSMGHVGEPLRPHVEYNKVRGSDGLALLHLAPPGSRDADAGTAQGPSSSEYGPTTHHFLILRDGDYCFLTFYVRFPSSIRATERGFLSHRSTLETRPASECP</sequence>